<gene>
    <name evidence="3" type="ORF">ACFSTE_16455</name>
</gene>
<proteinExistence type="predicted"/>
<dbReference type="SUPFAM" id="SSF51197">
    <property type="entry name" value="Clavaminate synthase-like"/>
    <property type="match status" value="1"/>
</dbReference>
<dbReference type="RefSeq" id="WP_176030558.1">
    <property type="nucleotide sequence ID" value="NZ_JBHSJV010000001.1"/>
</dbReference>
<dbReference type="Pfam" id="PF05721">
    <property type="entry name" value="PhyH"/>
    <property type="match status" value="1"/>
</dbReference>
<organism evidence="3 4">
    <name type="scientific">Aquimarina hainanensis</name>
    <dbReference type="NCBI Taxonomy" id="1578017"/>
    <lineage>
        <taxon>Bacteria</taxon>
        <taxon>Pseudomonadati</taxon>
        <taxon>Bacteroidota</taxon>
        <taxon>Flavobacteriia</taxon>
        <taxon>Flavobacteriales</taxon>
        <taxon>Flavobacteriaceae</taxon>
        <taxon>Aquimarina</taxon>
    </lineage>
</organism>
<dbReference type="PANTHER" id="PTHR20883">
    <property type="entry name" value="PHYTANOYL-COA DIOXYGENASE DOMAIN CONTAINING 1"/>
    <property type="match status" value="1"/>
</dbReference>
<sequence>MTLKKQFNEDGFIIFSDPLFDKKSLELIRHKYTNIFKGKENHSFPLKNCWNIGNLDLIQKIDQSHLYDPLILNLLKSNVFGKKAAEITNATRISICATHFFFKPCNGSMLGNIGWHTDSKYVDFENGTLLGAWIPISDVSDDSGTLTFLKKSHFWKQNNISPANDGMERNLKKQATIIQKEAPVNYKWEETPMISKSGGLSFHHNNVWHYSQENTSSEDRMSISIALFIEEDNQLEKLTSITNKLWPISESNNSPIVIYDRTQTPLND</sequence>
<dbReference type="Proteomes" id="UP001597459">
    <property type="component" value="Unassembled WGS sequence"/>
</dbReference>
<evidence type="ECO:0000256" key="2">
    <source>
        <dbReference type="ARBA" id="ARBA00023004"/>
    </source>
</evidence>
<dbReference type="Gene3D" id="2.60.120.620">
    <property type="entry name" value="q2cbj1_9rhob like domain"/>
    <property type="match status" value="1"/>
</dbReference>
<accession>A0ABW5NE28</accession>
<keyword evidence="4" id="KW-1185">Reference proteome</keyword>
<dbReference type="EMBL" id="JBHULX010000039">
    <property type="protein sequence ID" value="MFD2592433.1"/>
    <property type="molecule type" value="Genomic_DNA"/>
</dbReference>
<name>A0ABW5NE28_9FLAO</name>
<evidence type="ECO:0000256" key="1">
    <source>
        <dbReference type="ARBA" id="ARBA00022723"/>
    </source>
</evidence>
<keyword evidence="1" id="KW-0479">Metal-binding</keyword>
<keyword evidence="3" id="KW-0223">Dioxygenase</keyword>
<keyword evidence="2" id="KW-0408">Iron</keyword>
<evidence type="ECO:0000313" key="4">
    <source>
        <dbReference type="Proteomes" id="UP001597459"/>
    </source>
</evidence>
<evidence type="ECO:0000313" key="3">
    <source>
        <dbReference type="EMBL" id="MFD2592433.1"/>
    </source>
</evidence>
<dbReference type="InterPro" id="IPR008775">
    <property type="entry name" value="Phytyl_CoA_dOase-like"/>
</dbReference>
<reference evidence="4" key="1">
    <citation type="journal article" date="2019" name="Int. J. Syst. Evol. Microbiol.">
        <title>The Global Catalogue of Microorganisms (GCM) 10K type strain sequencing project: providing services to taxonomists for standard genome sequencing and annotation.</title>
        <authorList>
            <consortium name="The Broad Institute Genomics Platform"/>
            <consortium name="The Broad Institute Genome Sequencing Center for Infectious Disease"/>
            <person name="Wu L."/>
            <person name="Ma J."/>
        </authorList>
    </citation>
    <scope>NUCLEOTIDE SEQUENCE [LARGE SCALE GENOMIC DNA]</scope>
    <source>
        <strain evidence="4">KCTC 42423</strain>
    </source>
</reference>
<dbReference type="PANTHER" id="PTHR20883:SF15">
    <property type="entry name" value="PHYTANOYL-COA DIOXYGENASE DOMAIN-CONTAINING PROTEIN 1"/>
    <property type="match status" value="1"/>
</dbReference>
<keyword evidence="3" id="KW-0560">Oxidoreductase</keyword>
<comment type="caution">
    <text evidence="3">The sequence shown here is derived from an EMBL/GenBank/DDBJ whole genome shotgun (WGS) entry which is preliminary data.</text>
</comment>
<dbReference type="GO" id="GO:0051213">
    <property type="term" value="F:dioxygenase activity"/>
    <property type="evidence" value="ECO:0007669"/>
    <property type="project" value="UniProtKB-KW"/>
</dbReference>
<protein>
    <submittedName>
        <fullName evidence="3">Phytanoyl-CoA dioxygenase family protein</fullName>
    </submittedName>
</protein>